<feature type="transmembrane region" description="Helical" evidence="1">
    <location>
        <begin position="140"/>
        <end position="163"/>
    </location>
</feature>
<dbReference type="RefSeq" id="WP_009376053.1">
    <property type="nucleotide sequence ID" value="NZ_ALJD01000008.1"/>
</dbReference>
<dbReference type="PANTHER" id="PTHR23530:SF1">
    <property type="entry name" value="PERMEASE, MAJOR FACILITATOR SUPERFAMILY-RELATED"/>
    <property type="match status" value="1"/>
</dbReference>
<proteinExistence type="predicted"/>
<dbReference type="SUPFAM" id="SSF103473">
    <property type="entry name" value="MFS general substrate transporter"/>
    <property type="match status" value="1"/>
</dbReference>
<keyword evidence="1" id="KW-1133">Transmembrane helix</keyword>
<accession>J2ZD88</accession>
<dbReference type="AlphaFoldDB" id="J2ZD88"/>
<feature type="transmembrane region" description="Helical" evidence="1">
    <location>
        <begin position="82"/>
        <end position="102"/>
    </location>
</feature>
<protein>
    <recommendedName>
        <fullName evidence="4">Major facilitator superfamily (MFS) profile domain-containing protein</fullName>
    </recommendedName>
</protein>
<gene>
    <name evidence="2" type="ORF">HSB1_31230</name>
</gene>
<name>J2ZD88_9EURY</name>
<evidence type="ECO:0008006" key="4">
    <source>
        <dbReference type="Google" id="ProtNLM"/>
    </source>
</evidence>
<keyword evidence="1" id="KW-0812">Transmembrane</keyword>
<evidence type="ECO:0000313" key="3">
    <source>
        <dbReference type="Proteomes" id="UP000007813"/>
    </source>
</evidence>
<dbReference type="InterPro" id="IPR053160">
    <property type="entry name" value="MFS_DHA3_Transporter"/>
</dbReference>
<dbReference type="Gene3D" id="1.20.1250.20">
    <property type="entry name" value="MFS general substrate transporter like domains"/>
    <property type="match status" value="1"/>
</dbReference>
<comment type="caution">
    <text evidence="2">The sequence shown here is derived from an EMBL/GenBank/DDBJ whole genome shotgun (WGS) entry which is preliminary data.</text>
</comment>
<dbReference type="InterPro" id="IPR036259">
    <property type="entry name" value="MFS_trans_sf"/>
</dbReference>
<dbReference type="eggNOG" id="arCOG00132">
    <property type="taxonomic scope" value="Archaea"/>
</dbReference>
<evidence type="ECO:0000256" key="1">
    <source>
        <dbReference type="SAM" id="Phobius"/>
    </source>
</evidence>
<feature type="transmembrane region" description="Helical" evidence="1">
    <location>
        <begin position="169"/>
        <end position="189"/>
    </location>
</feature>
<dbReference type="EMBL" id="ALJD01000008">
    <property type="protein sequence ID" value="EJN58645.1"/>
    <property type="molecule type" value="Genomic_DNA"/>
</dbReference>
<dbReference type="Proteomes" id="UP000007813">
    <property type="component" value="Unassembled WGS sequence"/>
</dbReference>
<feature type="transmembrane region" description="Helical" evidence="1">
    <location>
        <begin position="12"/>
        <end position="31"/>
    </location>
</feature>
<organism evidence="2 3">
    <name type="scientific">Halogranum salarium B-1</name>
    <dbReference type="NCBI Taxonomy" id="1210908"/>
    <lineage>
        <taxon>Archaea</taxon>
        <taxon>Methanobacteriati</taxon>
        <taxon>Methanobacteriota</taxon>
        <taxon>Stenosarchaea group</taxon>
        <taxon>Halobacteria</taxon>
        <taxon>Halobacteriales</taxon>
        <taxon>Haloferacaceae</taxon>
    </lineage>
</organism>
<reference evidence="2 3" key="1">
    <citation type="journal article" date="2012" name="J. Bacteriol.">
        <title>Draft Genome Sequence of the Extremely Halophilic Archaeon Halogranum salarium B-1T.</title>
        <authorList>
            <person name="Kim K.K."/>
            <person name="Lee K.C."/>
            <person name="Lee J.S."/>
        </authorList>
    </citation>
    <scope>NUCLEOTIDE SEQUENCE [LARGE SCALE GENOMIC DNA]</scope>
    <source>
        <strain evidence="2 3">B-1</strain>
    </source>
</reference>
<feature type="transmembrane region" description="Helical" evidence="1">
    <location>
        <begin position="51"/>
        <end position="70"/>
    </location>
</feature>
<sequence length="201" mass="21410">MIRTQLARPPLRAFVLYFALLFGVLQMTYIFDQPVAQATALRLGVPESSSRTAVGLVYSGFTLVAALVSYNTGVIEEHVGVARWFTVVPVVVGVLFATLWVAPLLAVPVFFVARAVNTASVTLGNQYVNDRVESVGRATVLSAASMVYSLAVIPFELAGGVAADVADPTGALAVFGVVLLVGAGAVWVWERPVQRQREQST</sequence>
<dbReference type="PANTHER" id="PTHR23530">
    <property type="entry name" value="TRANSPORT PROTEIN-RELATED"/>
    <property type="match status" value="1"/>
</dbReference>
<evidence type="ECO:0000313" key="2">
    <source>
        <dbReference type="EMBL" id="EJN58645.1"/>
    </source>
</evidence>
<keyword evidence="1" id="KW-0472">Membrane</keyword>